<keyword evidence="5" id="KW-0067">ATP-binding</keyword>
<feature type="domain" description="Carbohydrate kinase PfkB" evidence="7">
    <location>
        <begin position="8"/>
        <end position="298"/>
    </location>
</feature>
<accession>A0A7K1V5I1</accession>
<proteinExistence type="inferred from homology"/>
<dbReference type="Proteomes" id="UP000466794">
    <property type="component" value="Unassembled WGS sequence"/>
</dbReference>
<evidence type="ECO:0000256" key="3">
    <source>
        <dbReference type="ARBA" id="ARBA00022741"/>
    </source>
</evidence>
<dbReference type="InterPro" id="IPR011611">
    <property type="entry name" value="PfkB_dom"/>
</dbReference>
<evidence type="ECO:0000256" key="6">
    <source>
        <dbReference type="PIRNR" id="PIRNR000535"/>
    </source>
</evidence>
<organism evidence="8 9">
    <name type="scientific">Nocardia terrae</name>
    <dbReference type="NCBI Taxonomy" id="2675851"/>
    <lineage>
        <taxon>Bacteria</taxon>
        <taxon>Bacillati</taxon>
        <taxon>Actinomycetota</taxon>
        <taxon>Actinomycetes</taxon>
        <taxon>Mycobacteriales</taxon>
        <taxon>Nocardiaceae</taxon>
        <taxon>Nocardia</taxon>
    </lineage>
</organism>
<evidence type="ECO:0000313" key="9">
    <source>
        <dbReference type="Proteomes" id="UP000466794"/>
    </source>
</evidence>
<keyword evidence="2 6" id="KW-0808">Transferase</keyword>
<sequence>MIVTLTANPSIDHTVALSEPLRRGDLQRARAATSYPGGKGVNVSRVVAGSGARTVAVLPGSPGDPLLRALTETGLDYRAVPCGGPARTNLTLTEADGTTTKINEPGTPLTAVERNALADLLVELSRDASWVVLSGSLPPAVPTDWYVELVRGLRGPDGGIRVAVDTSDGPLLALAEHFDSAAPHLIKPNAEELAQLTGGDPDELHDPNAAARAAAVLVARGVETVLATLGAAGAVLVTADGAWHATAPAIKARSTVGAGDSALAGYLLADLDRATPQDRLRHAVAYGSAAAALPGTGLPGPHHTDPTAVRITALDFQPHH</sequence>
<protein>
    <submittedName>
        <fullName evidence="8">Hexose kinase</fullName>
        <ecNumber evidence="8">2.7.1.-</ecNumber>
    </submittedName>
</protein>
<keyword evidence="9" id="KW-1185">Reference proteome</keyword>
<dbReference type="InterPro" id="IPR029056">
    <property type="entry name" value="Ribokinase-like"/>
</dbReference>
<evidence type="ECO:0000256" key="1">
    <source>
        <dbReference type="ARBA" id="ARBA00010688"/>
    </source>
</evidence>
<name>A0A7K1V5I1_9NOCA</name>
<comment type="caution">
    <text evidence="8">The sequence shown here is derived from an EMBL/GenBank/DDBJ whole genome shotgun (WGS) entry which is preliminary data.</text>
</comment>
<dbReference type="GO" id="GO:0005524">
    <property type="term" value="F:ATP binding"/>
    <property type="evidence" value="ECO:0007669"/>
    <property type="project" value="UniProtKB-KW"/>
</dbReference>
<dbReference type="PANTHER" id="PTHR46566">
    <property type="entry name" value="1-PHOSPHOFRUCTOKINASE-RELATED"/>
    <property type="match status" value="1"/>
</dbReference>
<dbReference type="RefSeq" id="WP_157391357.1">
    <property type="nucleotide sequence ID" value="NZ_WRPP01000007.1"/>
</dbReference>
<dbReference type="PANTHER" id="PTHR46566:SF5">
    <property type="entry name" value="1-PHOSPHOFRUCTOKINASE"/>
    <property type="match status" value="1"/>
</dbReference>
<dbReference type="NCBIfam" id="TIGR03168">
    <property type="entry name" value="1-PFK"/>
    <property type="match status" value="1"/>
</dbReference>
<dbReference type="Gene3D" id="3.40.1190.20">
    <property type="match status" value="1"/>
</dbReference>
<dbReference type="PIRSF" id="PIRSF000535">
    <property type="entry name" value="1PFK/6PFK/LacC"/>
    <property type="match status" value="1"/>
</dbReference>
<evidence type="ECO:0000256" key="2">
    <source>
        <dbReference type="ARBA" id="ARBA00022679"/>
    </source>
</evidence>
<comment type="similarity">
    <text evidence="1">Belongs to the carbohydrate kinase PfkB family.</text>
</comment>
<dbReference type="EC" id="2.7.1.-" evidence="8"/>
<evidence type="ECO:0000256" key="5">
    <source>
        <dbReference type="ARBA" id="ARBA00022840"/>
    </source>
</evidence>
<dbReference type="GO" id="GO:0005829">
    <property type="term" value="C:cytosol"/>
    <property type="evidence" value="ECO:0007669"/>
    <property type="project" value="TreeGrafter"/>
</dbReference>
<gene>
    <name evidence="8" type="ORF">GPX89_31460</name>
</gene>
<evidence type="ECO:0000313" key="8">
    <source>
        <dbReference type="EMBL" id="MVU81742.1"/>
    </source>
</evidence>
<dbReference type="SUPFAM" id="SSF53613">
    <property type="entry name" value="Ribokinase-like"/>
    <property type="match status" value="1"/>
</dbReference>
<evidence type="ECO:0000259" key="7">
    <source>
        <dbReference type="Pfam" id="PF00294"/>
    </source>
</evidence>
<keyword evidence="3" id="KW-0547">Nucleotide-binding</keyword>
<dbReference type="InterPro" id="IPR017583">
    <property type="entry name" value="Tagatose/fructose_Pkinase"/>
</dbReference>
<dbReference type="EMBL" id="WRPP01000007">
    <property type="protein sequence ID" value="MVU81742.1"/>
    <property type="molecule type" value="Genomic_DNA"/>
</dbReference>
<dbReference type="CDD" id="cd01164">
    <property type="entry name" value="FruK_PfkB_like"/>
    <property type="match status" value="1"/>
</dbReference>
<dbReference type="AlphaFoldDB" id="A0A7K1V5I1"/>
<keyword evidence="4 8" id="KW-0418">Kinase</keyword>
<dbReference type="GO" id="GO:0008443">
    <property type="term" value="F:phosphofructokinase activity"/>
    <property type="evidence" value="ECO:0007669"/>
    <property type="project" value="TreeGrafter"/>
</dbReference>
<dbReference type="Pfam" id="PF00294">
    <property type="entry name" value="PfkB"/>
    <property type="match status" value="1"/>
</dbReference>
<evidence type="ECO:0000256" key="4">
    <source>
        <dbReference type="ARBA" id="ARBA00022777"/>
    </source>
</evidence>
<reference evidence="8 9" key="1">
    <citation type="submission" date="2019-12" db="EMBL/GenBank/DDBJ databases">
        <title>Nocardia sp. nov. ET3-3 isolated from soil.</title>
        <authorList>
            <person name="Kanchanasin P."/>
            <person name="Tanasupawat S."/>
            <person name="Yuki M."/>
            <person name="Kudo T."/>
        </authorList>
    </citation>
    <scope>NUCLEOTIDE SEQUENCE [LARGE SCALE GENOMIC DNA]</scope>
    <source>
        <strain evidence="8 9">ET3-3</strain>
    </source>
</reference>